<keyword evidence="5" id="KW-1185">Reference proteome</keyword>
<sequence>MIFFDIDATLLDHERAERVAAFEFYNDYTEELQLTQNEFMILWMNHSSTKYYDKYLSKEVSFQEQRRLRMKDLFGHHLNNRQADLKFNDYLLSYRRNWTAYEDAVPCLESLKQLGNQLGIISNGDYTQQIEKIHKIGIGLSKYFSHVITSSEVGVAKPDAKIFIEACKQANVKMEESYYIGDRLEIDAIGSTKAGMRGIWINRKDKTSHNDVIVINNLNELTTLVI</sequence>
<dbReference type="SFLD" id="SFLDS00003">
    <property type="entry name" value="Haloacid_Dehalogenase"/>
    <property type="match status" value="1"/>
</dbReference>
<dbReference type="SUPFAM" id="SSF56784">
    <property type="entry name" value="HAD-like"/>
    <property type="match status" value="1"/>
</dbReference>
<dbReference type="RefSeq" id="WP_336585383.1">
    <property type="nucleotide sequence ID" value="NZ_JBBAXC010000002.1"/>
</dbReference>
<dbReference type="GO" id="GO:0016787">
    <property type="term" value="F:hydrolase activity"/>
    <property type="evidence" value="ECO:0007669"/>
    <property type="project" value="UniProtKB-KW"/>
</dbReference>
<keyword evidence="2 4" id="KW-0378">Hydrolase</keyword>
<comment type="cofactor">
    <cofactor evidence="1">
        <name>Mg(2+)</name>
        <dbReference type="ChEBI" id="CHEBI:18420"/>
    </cofactor>
</comment>
<gene>
    <name evidence="4" type="ORF">WAK64_02630</name>
</gene>
<dbReference type="NCBIfam" id="TIGR01549">
    <property type="entry name" value="HAD-SF-IA-v1"/>
    <property type="match status" value="1"/>
</dbReference>
<dbReference type="Pfam" id="PF00702">
    <property type="entry name" value="Hydrolase"/>
    <property type="match status" value="1"/>
</dbReference>
<evidence type="ECO:0000256" key="3">
    <source>
        <dbReference type="ARBA" id="ARBA00022842"/>
    </source>
</evidence>
<dbReference type="InterPro" id="IPR023214">
    <property type="entry name" value="HAD_sf"/>
</dbReference>
<name>A0ABU8H9G9_9BACI</name>
<dbReference type="PANTHER" id="PTHR46470">
    <property type="entry name" value="N-ACYLNEURAMINATE-9-PHOSPHATASE"/>
    <property type="match status" value="1"/>
</dbReference>
<dbReference type="EC" id="3.1.3.-" evidence="4"/>
<dbReference type="Gene3D" id="1.10.150.240">
    <property type="entry name" value="Putative phosphatase, domain 2"/>
    <property type="match status" value="1"/>
</dbReference>
<reference evidence="4 5" key="1">
    <citation type="journal article" date="2018" name="J. Microbiol.">
        <title>Bacillus spongiae sp. nov., isolated from sponge of Jeju Island.</title>
        <authorList>
            <person name="Lee G.E."/>
            <person name="Im W.T."/>
            <person name="Park J.S."/>
        </authorList>
    </citation>
    <scope>NUCLEOTIDE SEQUENCE [LARGE SCALE GENOMIC DNA]</scope>
    <source>
        <strain evidence="4 5">135PIL107-10</strain>
    </source>
</reference>
<evidence type="ECO:0000256" key="2">
    <source>
        <dbReference type="ARBA" id="ARBA00022801"/>
    </source>
</evidence>
<proteinExistence type="predicted"/>
<dbReference type="PRINTS" id="PR00413">
    <property type="entry name" value="HADHALOGNASE"/>
</dbReference>
<accession>A0ABU8H9G9</accession>
<dbReference type="PANTHER" id="PTHR46470:SF4">
    <property type="entry name" value="5-AMINO-6-(5-PHOSPHO-D-RIBITYLAMINO)URACIL PHOSPHATASE YIGB"/>
    <property type="match status" value="1"/>
</dbReference>
<comment type="caution">
    <text evidence="4">The sequence shown here is derived from an EMBL/GenBank/DDBJ whole genome shotgun (WGS) entry which is preliminary data.</text>
</comment>
<dbReference type="InterPro" id="IPR036412">
    <property type="entry name" value="HAD-like_sf"/>
</dbReference>
<dbReference type="InterPro" id="IPR006439">
    <property type="entry name" value="HAD-SF_hydro_IA"/>
</dbReference>
<dbReference type="InterPro" id="IPR023198">
    <property type="entry name" value="PGP-like_dom2"/>
</dbReference>
<dbReference type="Proteomes" id="UP001312865">
    <property type="component" value="Unassembled WGS sequence"/>
</dbReference>
<dbReference type="EMBL" id="JBBAXC010000002">
    <property type="protein sequence ID" value="MEI5905963.1"/>
    <property type="molecule type" value="Genomic_DNA"/>
</dbReference>
<dbReference type="InterPro" id="IPR051400">
    <property type="entry name" value="HAD-like_hydrolase"/>
</dbReference>
<dbReference type="SFLD" id="SFLDG01129">
    <property type="entry name" value="C1.5:_HAD__Beta-PGM__Phosphata"/>
    <property type="match status" value="1"/>
</dbReference>
<protein>
    <submittedName>
        <fullName evidence="4">HAD family hydrolase</fullName>
        <ecNumber evidence="4">3.1.3.-</ecNumber>
    </submittedName>
</protein>
<keyword evidence="3" id="KW-0460">Magnesium</keyword>
<dbReference type="Gene3D" id="3.40.50.1000">
    <property type="entry name" value="HAD superfamily/HAD-like"/>
    <property type="match status" value="1"/>
</dbReference>
<organism evidence="4 5">
    <name type="scientific">Bacillus spongiae</name>
    <dbReference type="NCBI Taxonomy" id="2683610"/>
    <lineage>
        <taxon>Bacteria</taxon>
        <taxon>Bacillati</taxon>
        <taxon>Bacillota</taxon>
        <taxon>Bacilli</taxon>
        <taxon>Bacillales</taxon>
        <taxon>Bacillaceae</taxon>
        <taxon>Bacillus</taxon>
    </lineage>
</organism>
<evidence type="ECO:0000313" key="4">
    <source>
        <dbReference type="EMBL" id="MEI5905963.1"/>
    </source>
</evidence>
<evidence type="ECO:0000313" key="5">
    <source>
        <dbReference type="Proteomes" id="UP001312865"/>
    </source>
</evidence>
<evidence type="ECO:0000256" key="1">
    <source>
        <dbReference type="ARBA" id="ARBA00001946"/>
    </source>
</evidence>